<feature type="active site" evidence="6">
    <location>
        <position position="95"/>
    </location>
</feature>
<organism evidence="8 9">
    <name type="scientific">Clostridium ganghwense</name>
    <dbReference type="NCBI Taxonomy" id="312089"/>
    <lineage>
        <taxon>Bacteria</taxon>
        <taxon>Bacillati</taxon>
        <taxon>Bacillota</taxon>
        <taxon>Clostridia</taxon>
        <taxon>Eubacteriales</taxon>
        <taxon>Clostridiaceae</taxon>
        <taxon>Clostridium</taxon>
    </lineage>
</organism>
<dbReference type="InterPro" id="IPR029063">
    <property type="entry name" value="SAM-dependent_MTases_sf"/>
</dbReference>
<evidence type="ECO:0000256" key="4">
    <source>
        <dbReference type="ARBA" id="ARBA00022691"/>
    </source>
</evidence>
<comment type="caution">
    <text evidence="8">The sequence shown here is derived from an EMBL/GenBank/DDBJ whole genome shotgun (WGS) entry which is preliminary data.</text>
</comment>
<dbReference type="InterPro" id="IPR001525">
    <property type="entry name" value="C5_MeTfrase"/>
</dbReference>
<dbReference type="PROSITE" id="PS51679">
    <property type="entry name" value="SAM_MT_C5"/>
    <property type="match status" value="1"/>
</dbReference>
<dbReference type="Gene3D" id="3.40.50.150">
    <property type="entry name" value="Vaccinia Virus protein VP39"/>
    <property type="match status" value="1"/>
</dbReference>
<evidence type="ECO:0000256" key="5">
    <source>
        <dbReference type="ARBA" id="ARBA00022747"/>
    </source>
</evidence>
<evidence type="ECO:0000256" key="7">
    <source>
        <dbReference type="RuleBase" id="RU000416"/>
    </source>
</evidence>
<protein>
    <recommendedName>
        <fullName evidence="1">DNA (cytosine-5-)-methyltransferase</fullName>
        <ecNumber evidence="1">2.1.1.37</ecNumber>
    </recommendedName>
</protein>
<reference evidence="8" key="1">
    <citation type="submission" date="2022-12" db="EMBL/GenBank/DDBJ databases">
        <authorList>
            <person name="Wang J."/>
        </authorList>
    </citation>
    <scope>NUCLEOTIDE SEQUENCE</scope>
    <source>
        <strain evidence="8">HY-42-06</strain>
    </source>
</reference>
<dbReference type="SUPFAM" id="SSF53335">
    <property type="entry name" value="S-adenosyl-L-methionine-dependent methyltransferases"/>
    <property type="match status" value="1"/>
</dbReference>
<proteinExistence type="inferred from homology"/>
<dbReference type="InterPro" id="IPR050390">
    <property type="entry name" value="C5-Methyltransferase"/>
</dbReference>
<dbReference type="Proteomes" id="UP001079657">
    <property type="component" value="Unassembled WGS sequence"/>
</dbReference>
<keyword evidence="9" id="KW-1185">Reference proteome</keyword>
<dbReference type="Pfam" id="PF00145">
    <property type="entry name" value="DNA_methylase"/>
    <property type="match status" value="1"/>
</dbReference>
<keyword evidence="3 6" id="KW-0808">Transferase</keyword>
<dbReference type="RefSeq" id="WP_268050107.1">
    <property type="nucleotide sequence ID" value="NZ_JAPQES010000004.1"/>
</dbReference>
<gene>
    <name evidence="8" type="ORF">OXH55_11370</name>
</gene>
<sequence>MLAIDVFCGAGGMSEGILQAGFNIVFSSDISKDAALTYKNRHEQLGLIHGYNTHFQLADIRSLTGEFIKDSIKNLEIFIGRENIDIDAMFGGPPCQGFSRSGKRKKDDPRNFLFREYIRVISEVKPKYVVMENVEGIMDMTLVGFTGLDGAEYADTITVPEILISEFNKIGYNTLEPRLLDASDYGVPQRRKRAIFIAYREGEKVPSYPQPIFNQDKKVTVLEAIGDLISDVEIRREINLERTTYQLESSNGRTLKIDGTPVEHNGDIYNYEFSNHSECIVERFSIYNEGEDTQALRRRIKKDGINIKNKHYLLDEAINNLKKSALKKLKDLNKKYDACEVKQALINNNAPVELINICVNQDEDNGDNLVQEALEDLHKDEIKYIIEFYSYSRRRLVNVLRRGNAPDEIINSILTKKNNRKRIGRNEQSPTIVTLPDDYISPFENRIFSVREMARLQSFDDSFKFLGKRTTGGSRRKIEVPQYTQVGNAVPPLLAKAIALEIKKVLE</sequence>
<dbReference type="PROSITE" id="PS00095">
    <property type="entry name" value="C5_MTASE_2"/>
    <property type="match status" value="1"/>
</dbReference>
<dbReference type="NCBIfam" id="TIGR00675">
    <property type="entry name" value="dcm"/>
    <property type="match status" value="1"/>
</dbReference>
<evidence type="ECO:0000256" key="2">
    <source>
        <dbReference type="ARBA" id="ARBA00022603"/>
    </source>
</evidence>
<keyword evidence="4 6" id="KW-0949">S-adenosyl-L-methionine</keyword>
<keyword evidence="5" id="KW-0680">Restriction system</keyword>
<dbReference type="EMBL" id="JAPQES010000004">
    <property type="protein sequence ID" value="MCY6371236.1"/>
    <property type="molecule type" value="Genomic_DNA"/>
</dbReference>
<dbReference type="EC" id="2.1.1.37" evidence="1"/>
<keyword evidence="2 6" id="KW-0489">Methyltransferase</keyword>
<evidence type="ECO:0000256" key="1">
    <source>
        <dbReference type="ARBA" id="ARBA00011975"/>
    </source>
</evidence>
<evidence type="ECO:0000313" key="9">
    <source>
        <dbReference type="Proteomes" id="UP001079657"/>
    </source>
</evidence>
<evidence type="ECO:0000256" key="6">
    <source>
        <dbReference type="PROSITE-ProRule" id="PRU01016"/>
    </source>
</evidence>
<dbReference type="InterPro" id="IPR031303">
    <property type="entry name" value="C5_meth_CS"/>
</dbReference>
<evidence type="ECO:0000313" key="8">
    <source>
        <dbReference type="EMBL" id="MCY6371236.1"/>
    </source>
</evidence>
<accession>A0ABT4CT64</accession>
<comment type="similarity">
    <text evidence="6 7">Belongs to the class I-like SAM-binding methyltransferase superfamily. C5-methyltransferase family.</text>
</comment>
<dbReference type="PRINTS" id="PR00105">
    <property type="entry name" value="C5METTRFRASE"/>
</dbReference>
<dbReference type="Gene3D" id="3.90.120.10">
    <property type="entry name" value="DNA Methylase, subunit A, domain 2"/>
    <property type="match status" value="2"/>
</dbReference>
<name>A0ABT4CT64_9CLOT</name>
<evidence type="ECO:0000256" key="3">
    <source>
        <dbReference type="ARBA" id="ARBA00022679"/>
    </source>
</evidence>
<dbReference type="PANTHER" id="PTHR10629:SF52">
    <property type="entry name" value="DNA (CYTOSINE-5)-METHYLTRANSFERASE 1"/>
    <property type="match status" value="1"/>
</dbReference>
<dbReference type="PANTHER" id="PTHR10629">
    <property type="entry name" value="CYTOSINE-SPECIFIC METHYLTRANSFERASE"/>
    <property type="match status" value="1"/>
</dbReference>
<dbReference type="GO" id="GO:0008168">
    <property type="term" value="F:methyltransferase activity"/>
    <property type="evidence" value="ECO:0007669"/>
    <property type="project" value="UniProtKB-KW"/>
</dbReference>
<dbReference type="GO" id="GO:0032259">
    <property type="term" value="P:methylation"/>
    <property type="evidence" value="ECO:0007669"/>
    <property type="project" value="UniProtKB-KW"/>
</dbReference>